<proteinExistence type="predicted"/>
<dbReference type="EMBL" id="AP025226">
    <property type="protein sequence ID" value="BDB97084.1"/>
    <property type="molecule type" value="Genomic_DNA"/>
</dbReference>
<dbReference type="Gene3D" id="3.40.720.10">
    <property type="entry name" value="Alkaline Phosphatase, subunit A"/>
    <property type="match status" value="2"/>
</dbReference>
<dbReference type="InterPro" id="IPR017850">
    <property type="entry name" value="Alkaline_phosphatase_core_sf"/>
</dbReference>
<dbReference type="SUPFAM" id="SSF53649">
    <property type="entry name" value="Alkaline phosphatase-like"/>
    <property type="match status" value="1"/>
</dbReference>
<dbReference type="AlphaFoldDB" id="A0AAQ4CMQ3"/>
<protein>
    <submittedName>
        <fullName evidence="1">Nucleotide pyrophosphatase</fullName>
    </submittedName>
</protein>
<dbReference type="Proteomes" id="UP001319921">
    <property type="component" value="Chromosome"/>
</dbReference>
<gene>
    <name evidence="1" type="ORF">SACC_01010</name>
</gene>
<accession>A0AAQ4CMQ3</accession>
<keyword evidence="2" id="KW-1185">Reference proteome</keyword>
<evidence type="ECO:0000313" key="1">
    <source>
        <dbReference type="EMBL" id="BDB97084.1"/>
    </source>
</evidence>
<name>A0AAQ4CMQ3_9CREN</name>
<dbReference type="PANTHER" id="PTHR10151:SF120">
    <property type="entry name" value="BIS(5'-ADENOSYL)-TRIPHOSPHATASE"/>
    <property type="match status" value="1"/>
</dbReference>
<evidence type="ECO:0000313" key="2">
    <source>
        <dbReference type="Proteomes" id="UP001319921"/>
    </source>
</evidence>
<sequence length="540" mass="61948">MKTLLIVLDGISYSIFEQFRYNLQTMNYLIDNGSYGKLESVFPAITPVALASLFSGDLPINHGITSPKIFVKGNSLSKPLSAYSSLALKADPVWYILAKKGYKVIVTAAPQALPDKWKLDNLTLLDPYKGRIKECSKGYIISVGENNILGLNIKMEFNNEEYIIKITDIENNNVIIDLKKKQWSKPIEAVMKCKDKNTKGIFMLKGLDKYVYMSPPAFLIPSWSNNSELQRQVWDNVIKKHGMNLDGDYFSLKSNLISFEDYYDTIKLTFNFFYNYSLFILKNNQWDFAITYLPIIDNIQHLLYGINDSKSLDYIFQTYKMADEFVKAHLELAENVIICSDHGINKIKKRVYINKILEKLNVLKIEGNNIDWKRTKAYYGGGGIIRINLKNREKFGIVKANEFSKLVKYITNNLEKMEDSNNEKIFTVIYSNESPADDRQGDIVIMSVNPKYSISNSIDKDTIIEDVIPYNTITADHGYYKDEDIKGIVIFYGKSFKRRRINARIIDIIPTILKIYGTNVKVDGKVLDEVLKDELTSSPK</sequence>
<dbReference type="GO" id="GO:0016787">
    <property type="term" value="F:hydrolase activity"/>
    <property type="evidence" value="ECO:0007669"/>
    <property type="project" value="UniProtKB-ARBA"/>
</dbReference>
<dbReference type="KEGG" id="scas:SACC_01010"/>
<organism evidence="1 2">
    <name type="scientific">Saccharolobus caldissimus</name>
    <dbReference type="NCBI Taxonomy" id="1702097"/>
    <lineage>
        <taxon>Archaea</taxon>
        <taxon>Thermoproteota</taxon>
        <taxon>Thermoprotei</taxon>
        <taxon>Sulfolobales</taxon>
        <taxon>Sulfolobaceae</taxon>
        <taxon>Saccharolobus</taxon>
    </lineage>
</organism>
<dbReference type="PANTHER" id="PTHR10151">
    <property type="entry name" value="ECTONUCLEOTIDE PYROPHOSPHATASE/PHOSPHODIESTERASE"/>
    <property type="match status" value="1"/>
</dbReference>
<dbReference type="Pfam" id="PF01663">
    <property type="entry name" value="Phosphodiest"/>
    <property type="match status" value="1"/>
</dbReference>
<reference evidence="1 2" key="1">
    <citation type="journal article" date="2022" name="Microbiol. Resour. Announc.">
        <title>Complete Genome Sequence of the Hyperthermophilic and Acidophilic Archaeon Saccharolobus caldissimus Strain HS-3T.</title>
        <authorList>
            <person name="Sakai H.D."/>
            <person name="Kurosawa N."/>
        </authorList>
    </citation>
    <scope>NUCLEOTIDE SEQUENCE [LARGE SCALE GENOMIC DNA]</scope>
    <source>
        <strain evidence="1 2">JCM32116</strain>
    </source>
</reference>
<dbReference type="InterPro" id="IPR002591">
    <property type="entry name" value="Phosphodiest/P_Trfase"/>
</dbReference>